<evidence type="ECO:0000313" key="3">
    <source>
        <dbReference type="Proteomes" id="UP000319576"/>
    </source>
</evidence>
<feature type="compositionally biased region" description="Low complexity" evidence="1">
    <location>
        <begin position="602"/>
        <end position="618"/>
    </location>
</feature>
<feature type="compositionally biased region" description="Gly residues" evidence="1">
    <location>
        <begin position="565"/>
        <end position="580"/>
    </location>
</feature>
<feature type="compositionally biased region" description="Low complexity" evidence="1">
    <location>
        <begin position="42"/>
        <end position="65"/>
    </location>
</feature>
<dbReference type="EMBL" id="CP036273">
    <property type="protein sequence ID" value="QDU21041.1"/>
    <property type="molecule type" value="Genomic_DNA"/>
</dbReference>
<feature type="region of interest" description="Disordered" evidence="1">
    <location>
        <begin position="34"/>
        <end position="98"/>
    </location>
</feature>
<keyword evidence="3" id="KW-1185">Reference proteome</keyword>
<reference evidence="2 3" key="1">
    <citation type="submission" date="2019-02" db="EMBL/GenBank/DDBJ databases">
        <title>Deep-cultivation of Planctomycetes and their phenomic and genomic characterization uncovers novel biology.</title>
        <authorList>
            <person name="Wiegand S."/>
            <person name="Jogler M."/>
            <person name="Boedeker C."/>
            <person name="Pinto D."/>
            <person name="Vollmers J."/>
            <person name="Rivas-Marin E."/>
            <person name="Kohn T."/>
            <person name="Peeters S.H."/>
            <person name="Heuer A."/>
            <person name="Rast P."/>
            <person name="Oberbeckmann S."/>
            <person name="Bunk B."/>
            <person name="Jeske O."/>
            <person name="Meyerdierks A."/>
            <person name="Storesund J.E."/>
            <person name="Kallscheuer N."/>
            <person name="Luecker S."/>
            <person name="Lage O.M."/>
            <person name="Pohl T."/>
            <person name="Merkel B.J."/>
            <person name="Hornburger P."/>
            <person name="Mueller R.-W."/>
            <person name="Bruemmer F."/>
            <person name="Labrenz M."/>
            <person name="Spormann A.M."/>
            <person name="Op den Camp H."/>
            <person name="Overmann J."/>
            <person name="Amann R."/>
            <person name="Jetten M.S.M."/>
            <person name="Mascher T."/>
            <person name="Medema M.H."/>
            <person name="Devos D.P."/>
            <person name="Kaster A.-K."/>
            <person name="Ovreas L."/>
            <person name="Rohde M."/>
            <person name="Galperin M.Y."/>
            <person name="Jogler C."/>
        </authorList>
    </citation>
    <scope>NUCLEOTIDE SEQUENCE [LARGE SCALE GENOMIC DNA]</scope>
    <source>
        <strain evidence="2 3">ETA_A1</strain>
    </source>
</reference>
<sequence length="752" mass="79564">MRRFLFAVLAATLVVAHADAGYFVVRIILEGGGGGGAGGAPGSSSGPTGGMPMPQPGPGSSSAGPTRGGPMGPPPAPGSSSGGPTGLADAGSSPQDPTRSIFVVIPVTKSPEVKNGQAGLFYPALKESSTFNPRWPIILHHPFGSTNLLVDSTQVQLYAEPAGKPATTKTYTSLVRDRHKEWQRTKDDTQKLLNVLSEALEVGLVDDAEKMADELLAAVKDVKDKKGTNTPAVERFAAAYGPLQGKLRARVLHSGDGPDWKERLGVGFNDLQNTPSSHYHVVTTGGTRAVEVQRRSEQLEANFRAFYLWHAARGVGLPLPEKQLPVILAGSATEVRRLREALDVPSIIADGFYSPDHDVLVLSPERLDEVGLTFQRQVNSNYARGVQRDRLLHPETYTPDSPIVKLNDDGRGKEGMKAADVARMMTWAMADAYNQHDTELAAVTREGCRQLFYATGLMPKHVSSPMWLAHGSAEFFHRPRGAVFTDGPEDKVIATVGLAPGYGAPNFAQQKLFRDFQAKKVLPADPAVVLKNVVTDAYFAAVSAKLDADDPKLPKPKDPPAGAGPVAGGGFPGAGVGAGPRPGSSSSPGPGSSASGPPPLSPMGSGPTAAGATGAPAAEDPVSYARRRQEFLVNKARSTSWALYHHLATNHPAELRRYFEELGKLPRDMPFDGVTNWDVFLRAFNLTTGSEAGKVSVNQFAADWFTGVASQRQTGEDLTLHAPPPPSANQPTGMPGMPGGGMPQPGPPSSRN</sequence>
<protein>
    <recommendedName>
        <fullName evidence="4">DUF1570 domain-containing protein</fullName>
    </recommendedName>
</protein>
<dbReference type="KEGG" id="uli:ETAA1_30050"/>
<evidence type="ECO:0008006" key="4">
    <source>
        <dbReference type="Google" id="ProtNLM"/>
    </source>
</evidence>
<gene>
    <name evidence="2" type="ORF">ETAA1_30050</name>
</gene>
<evidence type="ECO:0000313" key="2">
    <source>
        <dbReference type="EMBL" id="QDU21041.1"/>
    </source>
</evidence>
<name>A0A517XU52_9BACT</name>
<feature type="compositionally biased region" description="Basic and acidic residues" evidence="1">
    <location>
        <begin position="548"/>
        <end position="558"/>
    </location>
</feature>
<dbReference type="AlphaFoldDB" id="A0A517XU52"/>
<proteinExistence type="predicted"/>
<organism evidence="2 3">
    <name type="scientific">Urbifossiella limnaea</name>
    <dbReference type="NCBI Taxonomy" id="2528023"/>
    <lineage>
        <taxon>Bacteria</taxon>
        <taxon>Pseudomonadati</taxon>
        <taxon>Planctomycetota</taxon>
        <taxon>Planctomycetia</taxon>
        <taxon>Gemmatales</taxon>
        <taxon>Gemmataceae</taxon>
        <taxon>Urbifossiella</taxon>
    </lineage>
</organism>
<accession>A0A517XU52</accession>
<feature type="region of interest" description="Disordered" evidence="1">
    <location>
        <begin position="548"/>
        <end position="621"/>
    </location>
</feature>
<dbReference type="RefSeq" id="WP_145239625.1">
    <property type="nucleotide sequence ID" value="NZ_CP036273.1"/>
</dbReference>
<dbReference type="OrthoDB" id="269379at2"/>
<evidence type="ECO:0000256" key="1">
    <source>
        <dbReference type="SAM" id="MobiDB-lite"/>
    </source>
</evidence>
<feature type="compositionally biased region" description="Low complexity" evidence="1">
    <location>
        <begin position="581"/>
        <end position="595"/>
    </location>
</feature>
<dbReference type="Proteomes" id="UP000319576">
    <property type="component" value="Chromosome"/>
</dbReference>
<feature type="region of interest" description="Disordered" evidence="1">
    <location>
        <begin position="712"/>
        <end position="752"/>
    </location>
</feature>